<evidence type="ECO:0000313" key="2">
    <source>
        <dbReference type="Proteomes" id="UP000075920"/>
    </source>
</evidence>
<dbReference type="AlphaFoldDB" id="A0A182WNT9"/>
<reference evidence="2" key="1">
    <citation type="submission" date="2013-03" db="EMBL/GenBank/DDBJ databases">
        <title>The Genome Sequence of Anopheles minimus MINIMUS1.</title>
        <authorList>
            <consortium name="The Broad Institute Genomics Platform"/>
            <person name="Neafsey D.E."/>
            <person name="Walton C."/>
            <person name="Walker B."/>
            <person name="Young S.K."/>
            <person name="Zeng Q."/>
            <person name="Gargeya S."/>
            <person name="Fitzgerald M."/>
            <person name="Haas B."/>
            <person name="Abouelleil A."/>
            <person name="Allen A.W."/>
            <person name="Alvarado L."/>
            <person name="Arachchi H.M."/>
            <person name="Berlin A.M."/>
            <person name="Chapman S.B."/>
            <person name="Gainer-Dewar J."/>
            <person name="Goldberg J."/>
            <person name="Griggs A."/>
            <person name="Gujja S."/>
            <person name="Hansen M."/>
            <person name="Howarth C."/>
            <person name="Imamovic A."/>
            <person name="Ireland A."/>
            <person name="Larimer J."/>
            <person name="McCowan C."/>
            <person name="Murphy C."/>
            <person name="Pearson M."/>
            <person name="Poon T.W."/>
            <person name="Priest M."/>
            <person name="Roberts A."/>
            <person name="Saif S."/>
            <person name="Shea T."/>
            <person name="Sisk P."/>
            <person name="Sykes S."/>
            <person name="Wortman J."/>
            <person name="Nusbaum C."/>
            <person name="Birren B."/>
        </authorList>
    </citation>
    <scope>NUCLEOTIDE SEQUENCE [LARGE SCALE GENOMIC DNA]</scope>
    <source>
        <strain evidence="2">MINIMUS1</strain>
    </source>
</reference>
<sequence>MMILMPKIQLLHLQKPFKSIKTINNLPNTNNSRNPKRSHLSMNFCCVGKIVSLSI</sequence>
<dbReference type="EnsemblMetazoa" id="AMIN014365-RA">
    <property type="protein sequence ID" value="AMIN014365-PA"/>
    <property type="gene ID" value="AMIN014365"/>
</dbReference>
<protein>
    <submittedName>
        <fullName evidence="1">Uncharacterized protein</fullName>
    </submittedName>
</protein>
<proteinExistence type="predicted"/>
<name>A0A182WNT9_9DIPT</name>
<dbReference type="Proteomes" id="UP000075920">
    <property type="component" value="Unassembled WGS sequence"/>
</dbReference>
<accession>A0A182WNT9</accession>
<evidence type="ECO:0000313" key="1">
    <source>
        <dbReference type="EnsemblMetazoa" id="AMIN014365-PA"/>
    </source>
</evidence>
<reference evidence="1" key="2">
    <citation type="submission" date="2020-05" db="UniProtKB">
        <authorList>
            <consortium name="EnsemblMetazoa"/>
        </authorList>
    </citation>
    <scope>IDENTIFICATION</scope>
    <source>
        <strain evidence="1">MINIMUS1</strain>
    </source>
</reference>
<dbReference type="VEuPathDB" id="VectorBase:AMIN014365"/>
<keyword evidence="2" id="KW-1185">Reference proteome</keyword>
<organism evidence="1 2">
    <name type="scientific">Anopheles minimus</name>
    <dbReference type="NCBI Taxonomy" id="112268"/>
    <lineage>
        <taxon>Eukaryota</taxon>
        <taxon>Metazoa</taxon>
        <taxon>Ecdysozoa</taxon>
        <taxon>Arthropoda</taxon>
        <taxon>Hexapoda</taxon>
        <taxon>Insecta</taxon>
        <taxon>Pterygota</taxon>
        <taxon>Neoptera</taxon>
        <taxon>Endopterygota</taxon>
        <taxon>Diptera</taxon>
        <taxon>Nematocera</taxon>
        <taxon>Culicoidea</taxon>
        <taxon>Culicidae</taxon>
        <taxon>Anophelinae</taxon>
        <taxon>Anopheles</taxon>
    </lineage>
</organism>